<dbReference type="Pfam" id="PF13347">
    <property type="entry name" value="MFS_2"/>
    <property type="match status" value="1"/>
</dbReference>
<feature type="transmembrane region" description="Helical" evidence="2">
    <location>
        <begin position="97"/>
        <end position="121"/>
    </location>
</feature>
<organism evidence="3 4">
    <name type="scientific">Aminobacter aminovorans</name>
    <name type="common">Chelatobacter heintzii</name>
    <dbReference type="NCBI Taxonomy" id="83263"/>
    <lineage>
        <taxon>Bacteria</taxon>
        <taxon>Pseudomonadati</taxon>
        <taxon>Pseudomonadota</taxon>
        <taxon>Alphaproteobacteria</taxon>
        <taxon>Hyphomicrobiales</taxon>
        <taxon>Phyllobacteriaceae</taxon>
        <taxon>Aminobacter</taxon>
    </lineage>
</organism>
<reference evidence="3 4" key="1">
    <citation type="submission" date="2018-06" db="EMBL/GenBank/DDBJ databases">
        <authorList>
            <consortium name="Pathogen Informatics"/>
            <person name="Doyle S."/>
        </authorList>
    </citation>
    <scope>NUCLEOTIDE SEQUENCE [LARGE SCALE GENOMIC DNA]</scope>
    <source>
        <strain evidence="3 4">NCTC10684</strain>
    </source>
</reference>
<keyword evidence="2" id="KW-0472">Membrane</keyword>
<sequence length="439" mass="46363">MTLLCYALPAIPLAAVALPLYVIVPTFYAQNLGIPIAAVGTVLLMIRLLDAACDPLIGWLCDQVFIKSGRRRTFFLMSVPLTAVAAFMVFWPPSGAGVGYLAFWGTLLSVGYTATMLPYAAWGAELSTDYRGRSVVSAFREGATLVGTLIAVVLPFAVGLDSIDGLHGLAAVAVLTIVLLPSAGLLAVKTVPEPANRSTRKLSLAASLRFVVRNRPFVRLITAFLLNGFANAIPATLFLYFVSERLGAAELRGPLLFLYFLCGMLGVPLAVWLAAKAGKHRTWCGAMTVACAVFAFAGFLGVGDIVPFAIICAATGVLLGFDLALPPAIQADVIDYDTASSGEQRSGLYFAAWGLATKLSLALGVGLVFPILAWSGFDATGDQAMPETALATLSALYAWLPILPKAAAIAVMWNFPLGEDAQRSLRARIDSTGRAHQGS</sequence>
<feature type="transmembrane region" description="Helical" evidence="2">
    <location>
        <begin position="217"/>
        <end position="243"/>
    </location>
</feature>
<comment type="similarity">
    <text evidence="1">Belongs to the sodium:galactoside symporter (TC 2.A.2) family.</text>
</comment>
<evidence type="ECO:0000256" key="1">
    <source>
        <dbReference type="ARBA" id="ARBA00009617"/>
    </source>
</evidence>
<feature type="transmembrane region" description="Helical" evidence="2">
    <location>
        <begin position="282"/>
        <end position="302"/>
    </location>
</feature>
<keyword evidence="2" id="KW-0812">Transmembrane</keyword>
<protein>
    <submittedName>
        <fullName evidence="3">Glucuronide permease</fullName>
    </submittedName>
</protein>
<accession>A0A380WQZ9</accession>
<dbReference type="PANTHER" id="PTHR11328">
    <property type="entry name" value="MAJOR FACILITATOR SUPERFAMILY DOMAIN-CONTAINING PROTEIN"/>
    <property type="match status" value="1"/>
</dbReference>
<dbReference type="InterPro" id="IPR036259">
    <property type="entry name" value="MFS_trans_sf"/>
</dbReference>
<feature type="transmembrane region" description="Helical" evidence="2">
    <location>
        <begin position="396"/>
        <end position="416"/>
    </location>
</feature>
<dbReference type="GO" id="GO:0008643">
    <property type="term" value="P:carbohydrate transport"/>
    <property type="evidence" value="ECO:0007669"/>
    <property type="project" value="InterPro"/>
</dbReference>
<name>A0A380WQZ9_AMIAI</name>
<gene>
    <name evidence="3" type="primary">uidB</name>
    <name evidence="3" type="ORF">NCTC10684_04551</name>
</gene>
<feature type="transmembrane region" description="Helical" evidence="2">
    <location>
        <begin position="255"/>
        <end position="275"/>
    </location>
</feature>
<dbReference type="GO" id="GO:0005886">
    <property type="term" value="C:plasma membrane"/>
    <property type="evidence" value="ECO:0007669"/>
    <property type="project" value="TreeGrafter"/>
</dbReference>
<dbReference type="Gene3D" id="1.20.1250.20">
    <property type="entry name" value="MFS general substrate transporter like domains"/>
    <property type="match status" value="2"/>
</dbReference>
<dbReference type="Proteomes" id="UP000254701">
    <property type="component" value="Unassembled WGS sequence"/>
</dbReference>
<keyword evidence="2" id="KW-1133">Transmembrane helix</keyword>
<dbReference type="SUPFAM" id="SSF103473">
    <property type="entry name" value="MFS general substrate transporter"/>
    <property type="match status" value="1"/>
</dbReference>
<dbReference type="GO" id="GO:0015293">
    <property type="term" value="F:symporter activity"/>
    <property type="evidence" value="ECO:0007669"/>
    <property type="project" value="InterPro"/>
</dbReference>
<proteinExistence type="inferred from homology"/>
<evidence type="ECO:0000313" key="4">
    <source>
        <dbReference type="Proteomes" id="UP000254701"/>
    </source>
</evidence>
<evidence type="ECO:0000256" key="2">
    <source>
        <dbReference type="SAM" id="Phobius"/>
    </source>
</evidence>
<dbReference type="AlphaFoldDB" id="A0A380WQZ9"/>
<dbReference type="EMBL" id="UFSM01000001">
    <property type="protein sequence ID" value="SUU91288.1"/>
    <property type="molecule type" value="Genomic_DNA"/>
</dbReference>
<feature type="transmembrane region" description="Helical" evidence="2">
    <location>
        <begin position="308"/>
        <end position="329"/>
    </location>
</feature>
<feature type="transmembrane region" description="Helical" evidence="2">
    <location>
        <begin position="350"/>
        <end position="376"/>
    </location>
</feature>
<feature type="transmembrane region" description="Helical" evidence="2">
    <location>
        <begin position="73"/>
        <end position="91"/>
    </location>
</feature>
<feature type="transmembrane region" description="Helical" evidence="2">
    <location>
        <begin position="142"/>
        <end position="160"/>
    </location>
</feature>
<dbReference type="PANTHER" id="PTHR11328:SF24">
    <property type="entry name" value="MAJOR FACILITATOR SUPERFAMILY (MFS) PROFILE DOMAIN-CONTAINING PROTEIN"/>
    <property type="match status" value="1"/>
</dbReference>
<evidence type="ECO:0000313" key="3">
    <source>
        <dbReference type="EMBL" id="SUU91288.1"/>
    </source>
</evidence>
<dbReference type="InterPro" id="IPR039672">
    <property type="entry name" value="MFS_2"/>
</dbReference>
<feature type="transmembrane region" description="Helical" evidence="2">
    <location>
        <begin position="166"/>
        <end position="188"/>
    </location>
</feature>